<proteinExistence type="predicted"/>
<accession>A0A940MT89</accession>
<protein>
    <submittedName>
        <fullName evidence="1">Uncharacterized protein</fullName>
    </submittedName>
</protein>
<reference evidence="1" key="1">
    <citation type="submission" date="2021-03" db="EMBL/GenBank/DDBJ databases">
        <title>Sagittula salina sp. nov. strain M10.9X isolated from the marine waste.</title>
        <authorList>
            <person name="Satari L."/>
            <person name="Molina-Menor E."/>
            <person name="Vidal-Verdu A."/>
            <person name="Pascual J."/>
            <person name="Pereto J."/>
            <person name="Porcar M."/>
        </authorList>
    </citation>
    <scope>NUCLEOTIDE SEQUENCE</scope>
    <source>
        <strain evidence="1">M10.9X</strain>
    </source>
</reference>
<comment type="caution">
    <text evidence="1">The sequence shown here is derived from an EMBL/GenBank/DDBJ whole genome shotgun (WGS) entry which is preliminary data.</text>
</comment>
<evidence type="ECO:0000313" key="1">
    <source>
        <dbReference type="EMBL" id="MBP0482549.1"/>
    </source>
</evidence>
<keyword evidence="2" id="KW-1185">Reference proteome</keyword>
<name>A0A940MT89_9RHOB</name>
<dbReference type="EMBL" id="JAGISH010000004">
    <property type="protein sequence ID" value="MBP0482549.1"/>
    <property type="molecule type" value="Genomic_DNA"/>
</dbReference>
<gene>
    <name evidence="1" type="ORF">J5474_08605</name>
</gene>
<dbReference type="AlphaFoldDB" id="A0A940MT89"/>
<organism evidence="1 2">
    <name type="scientific">Sagittula salina</name>
    <dbReference type="NCBI Taxonomy" id="2820268"/>
    <lineage>
        <taxon>Bacteria</taxon>
        <taxon>Pseudomonadati</taxon>
        <taxon>Pseudomonadota</taxon>
        <taxon>Alphaproteobacteria</taxon>
        <taxon>Rhodobacterales</taxon>
        <taxon>Roseobacteraceae</taxon>
        <taxon>Sagittula</taxon>
    </lineage>
</organism>
<sequence>MNGFAAEQSGSRGVNVAVLVDPEKTPAPEIDAAAKVLSKKRVFVRGYRGKGAEVNSISDMVDHFPYDMLLFATHCGDADGWRWTYEFTDSEGFDRRLIVDIAIGIGRTDDNNPFRVMQFSYFQSLDGVDWNDPVAKADLYVGSAIKDYVERSNRDDFEGYV</sequence>
<dbReference type="Proteomes" id="UP000675940">
    <property type="component" value="Unassembled WGS sequence"/>
</dbReference>
<dbReference type="RefSeq" id="WP_209360466.1">
    <property type="nucleotide sequence ID" value="NZ_JAGISH010000004.1"/>
</dbReference>
<evidence type="ECO:0000313" key="2">
    <source>
        <dbReference type="Proteomes" id="UP000675940"/>
    </source>
</evidence>